<comment type="similarity">
    <text evidence="2">Belongs to the CPA3 antiporters (TC 2.A.63) subunit E family.</text>
</comment>
<dbReference type="STRING" id="267850.ADINL_2069"/>
<dbReference type="PATRIC" id="fig|267850.7.peg.2037"/>
<dbReference type="GO" id="GO:0005886">
    <property type="term" value="C:plasma membrane"/>
    <property type="evidence" value="ECO:0007669"/>
    <property type="project" value="UniProtKB-SubCell"/>
</dbReference>
<evidence type="ECO:0000313" key="8">
    <source>
        <dbReference type="EMBL" id="KDE38940.1"/>
    </source>
</evidence>
<dbReference type="PANTHER" id="PTHR34584">
    <property type="entry name" value="NA(+)/H(+) ANTIPORTER SUBUNIT E1"/>
    <property type="match status" value="1"/>
</dbReference>
<dbReference type="InterPro" id="IPR002758">
    <property type="entry name" value="Cation_antiport_E"/>
</dbReference>
<dbReference type="OrthoDB" id="9807187at2"/>
<proteinExistence type="inferred from homology"/>
<evidence type="ECO:0000256" key="2">
    <source>
        <dbReference type="ARBA" id="ARBA00006228"/>
    </source>
</evidence>
<keyword evidence="3" id="KW-1003">Cell membrane</keyword>
<evidence type="ECO:0000313" key="9">
    <source>
        <dbReference type="Proteomes" id="UP000027318"/>
    </source>
</evidence>
<evidence type="ECO:0000256" key="6">
    <source>
        <dbReference type="ARBA" id="ARBA00023136"/>
    </source>
</evidence>
<dbReference type="EMBL" id="JMSZ01000032">
    <property type="protein sequence ID" value="KDE38940.1"/>
    <property type="molecule type" value="Genomic_DNA"/>
</dbReference>
<evidence type="ECO:0000256" key="4">
    <source>
        <dbReference type="ARBA" id="ARBA00022692"/>
    </source>
</evidence>
<keyword evidence="9" id="KW-1185">Reference proteome</keyword>
<protein>
    <submittedName>
        <fullName evidence="8">Na(+) H(+) antiporter subunit E</fullName>
    </submittedName>
</protein>
<evidence type="ECO:0000256" key="5">
    <source>
        <dbReference type="ARBA" id="ARBA00022989"/>
    </source>
</evidence>
<comment type="caution">
    <text evidence="8">The sequence shown here is derived from an EMBL/GenBank/DDBJ whole genome shotgun (WGS) entry which is preliminary data.</text>
</comment>
<keyword evidence="5 7" id="KW-1133">Transmembrane helix</keyword>
<dbReference type="PANTHER" id="PTHR34584:SF1">
    <property type="entry name" value="NA(+)_H(+) ANTIPORTER SUBUNIT E1"/>
    <property type="match status" value="1"/>
</dbReference>
<dbReference type="AlphaFoldDB" id="A0A063Y1B6"/>
<name>A0A063Y1B6_9GAMM</name>
<reference evidence="8 9" key="1">
    <citation type="journal article" date="2005" name="Int. J. Syst. Evol. Microbiol.">
        <title>Nitrincola lacisaponensis gen. nov., sp. nov., a novel alkaliphilic bacterium isolated from an alkaline, saline lake.</title>
        <authorList>
            <person name="Dimitriu P.A."/>
            <person name="Shukla S.K."/>
            <person name="Conradt J."/>
            <person name="Marquez M.C."/>
            <person name="Ventosa A."/>
            <person name="Maglia A."/>
            <person name="Peyton B.M."/>
            <person name="Pinkart H.C."/>
            <person name="Mormile M.R."/>
        </authorList>
    </citation>
    <scope>NUCLEOTIDE SEQUENCE [LARGE SCALE GENOMIC DNA]</scope>
    <source>
        <strain evidence="8 9">4CA</strain>
    </source>
</reference>
<keyword evidence="6 7" id="KW-0472">Membrane</keyword>
<feature type="transmembrane region" description="Helical" evidence="7">
    <location>
        <begin position="57"/>
        <end position="77"/>
    </location>
</feature>
<comment type="subcellular location">
    <subcellularLocation>
        <location evidence="1">Cell membrane</location>
        <topology evidence="1">Multi-pass membrane protein</topology>
    </subcellularLocation>
</comment>
<dbReference type="RefSeq" id="WP_036547442.1">
    <property type="nucleotide sequence ID" value="NZ_JBKBNO010000004.1"/>
</dbReference>
<dbReference type="PIRSF" id="PIRSF019239">
    <property type="entry name" value="MrpE"/>
    <property type="match status" value="1"/>
</dbReference>
<dbReference type="Pfam" id="PF01899">
    <property type="entry name" value="MNHE"/>
    <property type="match status" value="1"/>
</dbReference>
<evidence type="ECO:0000256" key="1">
    <source>
        <dbReference type="ARBA" id="ARBA00004651"/>
    </source>
</evidence>
<keyword evidence="4 7" id="KW-0812">Transmembrane</keyword>
<sequence length="157" mass="18055">MMAFMWNLLLALIWVVLTGDLSGINLFAGLIVGYLVLGLMQRQVPMLRGYTSRLPRLIRFIFFFFKELIVANLKVAFDIVTPIWHMKPGVIAMPLEARTEMEITMVANLISLTPGTLSLDVSDDRRVLFIHAMFLDDEQAVRDSLKEMERRVLEILR</sequence>
<organism evidence="8 9">
    <name type="scientific">Nitrincola lacisaponensis</name>
    <dbReference type="NCBI Taxonomy" id="267850"/>
    <lineage>
        <taxon>Bacteria</taxon>
        <taxon>Pseudomonadati</taxon>
        <taxon>Pseudomonadota</taxon>
        <taxon>Gammaproteobacteria</taxon>
        <taxon>Oceanospirillales</taxon>
        <taxon>Oceanospirillaceae</taxon>
        <taxon>Nitrincola</taxon>
    </lineage>
</organism>
<accession>A0A063Y1B6</accession>
<feature type="transmembrane region" description="Helical" evidence="7">
    <location>
        <begin position="12"/>
        <end position="37"/>
    </location>
</feature>
<dbReference type="GO" id="GO:0008324">
    <property type="term" value="F:monoatomic cation transmembrane transporter activity"/>
    <property type="evidence" value="ECO:0007669"/>
    <property type="project" value="InterPro"/>
</dbReference>
<evidence type="ECO:0000256" key="3">
    <source>
        <dbReference type="ARBA" id="ARBA00022475"/>
    </source>
</evidence>
<gene>
    <name evidence="8" type="ORF">ADINL_2069</name>
</gene>
<evidence type="ECO:0000256" key="7">
    <source>
        <dbReference type="SAM" id="Phobius"/>
    </source>
</evidence>
<dbReference type="Proteomes" id="UP000027318">
    <property type="component" value="Unassembled WGS sequence"/>
</dbReference>